<protein>
    <submittedName>
        <fullName evidence="3">Uncharacterized protein</fullName>
    </submittedName>
</protein>
<feature type="region of interest" description="Disordered" evidence="2">
    <location>
        <begin position="511"/>
        <end position="537"/>
    </location>
</feature>
<keyword evidence="1" id="KW-0175">Coiled coil</keyword>
<dbReference type="AlphaFoldDB" id="A0A4Z1JKN2"/>
<reference evidence="3 4" key="1">
    <citation type="submission" date="2017-12" db="EMBL/GenBank/DDBJ databases">
        <title>Comparative genomics of Botrytis spp.</title>
        <authorList>
            <person name="Valero-Jimenez C.A."/>
            <person name="Tapia P."/>
            <person name="Veloso J."/>
            <person name="Silva-Moreno E."/>
            <person name="Staats M."/>
            <person name="Valdes J.H."/>
            <person name="Van Kan J.A.L."/>
        </authorList>
    </citation>
    <scope>NUCLEOTIDE SEQUENCE [LARGE SCALE GENOMIC DNA]</scope>
    <source>
        <strain evidence="3 4">Be9601</strain>
    </source>
</reference>
<feature type="coiled-coil region" evidence="1">
    <location>
        <begin position="451"/>
        <end position="478"/>
    </location>
</feature>
<feature type="compositionally biased region" description="Polar residues" evidence="2">
    <location>
        <begin position="515"/>
        <end position="537"/>
    </location>
</feature>
<accession>A0A4Z1JKN2</accession>
<feature type="compositionally biased region" description="Basic and acidic residues" evidence="2">
    <location>
        <begin position="239"/>
        <end position="251"/>
    </location>
</feature>
<feature type="region of interest" description="Disordered" evidence="2">
    <location>
        <begin position="228"/>
        <end position="252"/>
    </location>
</feature>
<name>A0A4Z1JKN2_9HELO</name>
<dbReference type="OrthoDB" id="3557096at2759"/>
<organism evidence="3 4">
    <name type="scientific">Botrytis elliptica</name>
    <dbReference type="NCBI Taxonomy" id="278938"/>
    <lineage>
        <taxon>Eukaryota</taxon>
        <taxon>Fungi</taxon>
        <taxon>Dikarya</taxon>
        <taxon>Ascomycota</taxon>
        <taxon>Pezizomycotina</taxon>
        <taxon>Leotiomycetes</taxon>
        <taxon>Helotiales</taxon>
        <taxon>Sclerotiniaceae</taxon>
        <taxon>Botrytis</taxon>
    </lineage>
</organism>
<dbReference type="EMBL" id="PQXM01000289">
    <property type="protein sequence ID" value="TGO74319.1"/>
    <property type="molecule type" value="Genomic_DNA"/>
</dbReference>
<keyword evidence="4" id="KW-1185">Reference proteome</keyword>
<evidence type="ECO:0000313" key="4">
    <source>
        <dbReference type="Proteomes" id="UP000297229"/>
    </source>
</evidence>
<feature type="region of interest" description="Disordered" evidence="2">
    <location>
        <begin position="542"/>
        <end position="561"/>
    </location>
</feature>
<proteinExistence type="predicted"/>
<gene>
    <name evidence="3" type="ORF">BELL_0291g00030</name>
</gene>
<comment type="caution">
    <text evidence="3">The sequence shown here is derived from an EMBL/GenBank/DDBJ whole genome shotgun (WGS) entry which is preliminary data.</text>
</comment>
<evidence type="ECO:0000256" key="1">
    <source>
        <dbReference type="SAM" id="Coils"/>
    </source>
</evidence>
<dbReference type="Proteomes" id="UP000297229">
    <property type="component" value="Unassembled WGS sequence"/>
</dbReference>
<evidence type="ECO:0000256" key="2">
    <source>
        <dbReference type="SAM" id="MobiDB-lite"/>
    </source>
</evidence>
<evidence type="ECO:0000313" key="3">
    <source>
        <dbReference type="EMBL" id="TGO74319.1"/>
    </source>
</evidence>
<sequence>MDTEMEDIHNIIDLSFHKGSKCYEMGEEELEEGELIEGRPQIPNFKAFKLATFEAKDKADRLAKIEIWEESMKREKARKQCVRSVEGAACTRNFQAELPLVPLVPSTPSPLTQDSIYNNRQESVASGTSGWTEEERDQAIHNGMYGDKYGDIYGDVYWDTNVDIHEENLVSENASRTRRKKSNRSKRRKKAAELQASLQIHGLLPVPLPPQPLQEQTDRTVSQRDGAALRLKSNNNQQEVREQEGSREMTMERTNPGVFTLQRERLEEIANLRERIMARKTLLQAQGLLPVSSSRQNVKENSIRTVPDGNPEADILNPHNIQEKKNRQKILETMEIENTGFGASPQEKDLSQHITKSPITYRVRLREQRDKIGAQTQQSALDRQKSYGMVASPAHRTQKNPTIICRSHESGVATPLQQEKNTAVERAREPSTSIPAEIRVLLQREKERRQRLSALDDIELVEKRKEEQEQELLVSERIRSSTASTKLRSVPAEICAVLEKRSLEIVKKRAALPDQGSSLQTQSTPQKPWQDNSSVIGNGSREVSQLEREQGNRATEGAGDGEFLPALKDDGFLPENLDMEIDTVIEYRDKGDITKTVSIPQNIIDISDDARWHGAKIGEVMQETPLRSGAMVEDTLKDIWPRSIPEVLSQLFFLSEEVEEIIKMENEWFGWLGTDTDIDTDIEDFINAMTSSPNSTIEYPPEPEDTRVPSDILSELFNISENIEDVINMENVWLGWLGMDIDVEDFADGFARC</sequence>